<dbReference type="Proteomes" id="UP001150924">
    <property type="component" value="Unassembled WGS sequence"/>
</dbReference>
<keyword evidence="3" id="KW-1185">Reference proteome</keyword>
<feature type="chain" id="PRO_5040878432" description="Lipoprotein" evidence="1">
    <location>
        <begin position="28"/>
        <end position="212"/>
    </location>
</feature>
<sequence>MLNANVRSFVALTTLLAGLLAVPGCDAGDPAAASLAAYTPNLEGAEDPVAGMSLKLAGSPAIELADGEVVELALSDEQRAALECDGDARVSQILIAPLQLGNRSFVAPVLEATCDGESPTAHVNLREAGESCEGEDCIAFVPALGGAGDLLSSAPEGLLAPPCLGPGTQTCIGCGLGRVRTRTLTSSTFDPETGLCHYGYTYGTCDYDMCTM</sequence>
<comment type="caution">
    <text evidence="2">The sequence shown here is derived from an EMBL/GenBank/DDBJ whole genome shotgun (WGS) entry which is preliminary data.</text>
</comment>
<evidence type="ECO:0000256" key="1">
    <source>
        <dbReference type="SAM" id="SignalP"/>
    </source>
</evidence>
<dbReference type="AlphaFoldDB" id="A0A9X3J3S8"/>
<keyword evidence="1" id="KW-0732">Signal</keyword>
<dbReference type="RefSeq" id="WP_267777636.1">
    <property type="nucleotide sequence ID" value="NZ_JAPNKE010000002.1"/>
</dbReference>
<name>A0A9X3J3S8_9BACT</name>
<proteinExistence type="predicted"/>
<evidence type="ECO:0000313" key="3">
    <source>
        <dbReference type="Proteomes" id="UP001150924"/>
    </source>
</evidence>
<feature type="signal peptide" evidence="1">
    <location>
        <begin position="1"/>
        <end position="27"/>
    </location>
</feature>
<protein>
    <recommendedName>
        <fullName evidence="4">Lipoprotein</fullName>
    </recommendedName>
</protein>
<evidence type="ECO:0008006" key="4">
    <source>
        <dbReference type="Google" id="ProtNLM"/>
    </source>
</evidence>
<evidence type="ECO:0000313" key="2">
    <source>
        <dbReference type="EMBL" id="MCY1013570.1"/>
    </source>
</evidence>
<accession>A0A9X3J3S8</accession>
<gene>
    <name evidence="2" type="ORF">OV079_50195</name>
</gene>
<organism evidence="2 3">
    <name type="scientific">Nannocystis pusilla</name>
    <dbReference type="NCBI Taxonomy" id="889268"/>
    <lineage>
        <taxon>Bacteria</taxon>
        <taxon>Pseudomonadati</taxon>
        <taxon>Myxococcota</taxon>
        <taxon>Polyangia</taxon>
        <taxon>Nannocystales</taxon>
        <taxon>Nannocystaceae</taxon>
        <taxon>Nannocystis</taxon>
    </lineage>
</organism>
<reference evidence="2" key="1">
    <citation type="submission" date="2022-11" db="EMBL/GenBank/DDBJ databases">
        <title>Minimal conservation of predation-associated metabolite biosynthetic gene clusters underscores biosynthetic potential of Myxococcota including descriptions for ten novel species: Archangium lansinium sp. nov., Myxococcus landrumus sp. nov., Nannocystis bai.</title>
        <authorList>
            <person name="Ahearne A."/>
            <person name="Stevens C."/>
            <person name="Phillips K."/>
        </authorList>
    </citation>
    <scope>NUCLEOTIDE SEQUENCE</scope>
    <source>
        <strain evidence="2">Na p29</strain>
    </source>
</reference>
<dbReference type="EMBL" id="JAPNKE010000002">
    <property type="protein sequence ID" value="MCY1013570.1"/>
    <property type="molecule type" value="Genomic_DNA"/>
</dbReference>